<reference evidence="2" key="1">
    <citation type="submission" date="2018-04" db="EMBL/GenBank/DDBJ databases">
        <authorList>
            <person name="Go L.Y."/>
            <person name="Mitchell J.A."/>
        </authorList>
    </citation>
    <scope>NUCLEOTIDE SEQUENCE</scope>
    <source>
        <strain evidence="2">WBAF</strain>
    </source>
</reference>
<proteinExistence type="predicted"/>
<name>A0A3B0IXA4_9RICK</name>
<feature type="region of interest" description="Disordered" evidence="1">
    <location>
        <begin position="1"/>
        <end position="42"/>
    </location>
</feature>
<organism evidence="2">
    <name type="scientific">Wolbachia endosymbiont of Aleurodicus floccissimus</name>
    <dbReference type="NCBI Taxonomy" id="2152762"/>
    <lineage>
        <taxon>Bacteria</taxon>
        <taxon>Pseudomonadati</taxon>
        <taxon>Pseudomonadota</taxon>
        <taxon>Alphaproteobacteria</taxon>
        <taxon>Rickettsiales</taxon>
        <taxon>Anaplasmataceae</taxon>
        <taxon>Wolbachieae</taxon>
        <taxon>Wolbachia</taxon>
    </lineage>
</organism>
<evidence type="ECO:0000256" key="1">
    <source>
        <dbReference type="SAM" id="MobiDB-lite"/>
    </source>
</evidence>
<sequence>MDAQELENLKKSSSTKSQDAGEKTSEELERNLNPNEANNEVLREVELRRQRVAETSKLVGSMTGVFLGTMIYSKIYQNTRWTESLMNSFIAAVSLGFGFLLGKIINPTNEAASTNLENAAVEQPNAQQTLPFCT</sequence>
<feature type="compositionally biased region" description="Basic and acidic residues" evidence="1">
    <location>
        <begin position="19"/>
        <end position="30"/>
    </location>
</feature>
<dbReference type="EMBL" id="OUNF01000155">
    <property type="protein sequence ID" value="SPP33948.1"/>
    <property type="molecule type" value="Genomic_DNA"/>
</dbReference>
<protein>
    <submittedName>
        <fullName evidence="2">Uncharacterized protein</fullName>
    </submittedName>
</protein>
<evidence type="ECO:0000313" key="2">
    <source>
        <dbReference type="EMBL" id="SPP33948.1"/>
    </source>
</evidence>
<accession>A0A3B0IXA4</accession>
<dbReference type="AlphaFoldDB" id="A0A3B0IXA4"/>
<gene>
    <name evidence="2" type="ORF">WBAF_0562</name>
</gene>